<dbReference type="OrthoDB" id="10252740at2759"/>
<sequence>MKVNIKLGNVNHTIHLGAVVKQKLFSGGSIDTIILGADGTYAQKDSKDTNIAQIIEGLAFMTEQRLNAFYDVNGRYPSKILYYLHAVAFIQCCLGIFQTNLFTCNGLYI</sequence>
<dbReference type="Proteomes" id="UP001140510">
    <property type="component" value="Unassembled WGS sequence"/>
</dbReference>
<dbReference type="AlphaFoldDB" id="A0A9W9DB15"/>
<dbReference type="EMBL" id="JAPEVA010000012">
    <property type="protein sequence ID" value="KAJ4409270.1"/>
    <property type="molecule type" value="Genomic_DNA"/>
</dbReference>
<organism evidence="1 2">
    <name type="scientific">Didymella pomorum</name>
    <dbReference type="NCBI Taxonomy" id="749634"/>
    <lineage>
        <taxon>Eukaryota</taxon>
        <taxon>Fungi</taxon>
        <taxon>Dikarya</taxon>
        <taxon>Ascomycota</taxon>
        <taxon>Pezizomycotina</taxon>
        <taxon>Dothideomycetes</taxon>
        <taxon>Pleosporomycetidae</taxon>
        <taxon>Pleosporales</taxon>
        <taxon>Pleosporineae</taxon>
        <taxon>Didymellaceae</taxon>
        <taxon>Didymella</taxon>
    </lineage>
</organism>
<comment type="caution">
    <text evidence="1">The sequence shown here is derived from an EMBL/GenBank/DDBJ whole genome shotgun (WGS) entry which is preliminary data.</text>
</comment>
<proteinExistence type="predicted"/>
<protein>
    <submittedName>
        <fullName evidence="1">Uncharacterized protein</fullName>
    </submittedName>
</protein>
<name>A0A9W9DB15_9PLEO</name>
<gene>
    <name evidence="1" type="ORF">N0V91_002626</name>
</gene>
<accession>A0A9W9DB15</accession>
<dbReference type="InterPro" id="IPR012337">
    <property type="entry name" value="RNaseH-like_sf"/>
</dbReference>
<dbReference type="SUPFAM" id="SSF53098">
    <property type="entry name" value="Ribonuclease H-like"/>
    <property type="match status" value="1"/>
</dbReference>
<keyword evidence="2" id="KW-1185">Reference proteome</keyword>
<evidence type="ECO:0000313" key="2">
    <source>
        <dbReference type="Proteomes" id="UP001140510"/>
    </source>
</evidence>
<evidence type="ECO:0000313" key="1">
    <source>
        <dbReference type="EMBL" id="KAJ4409270.1"/>
    </source>
</evidence>
<reference evidence="1" key="1">
    <citation type="submission" date="2022-10" db="EMBL/GenBank/DDBJ databases">
        <title>Tapping the CABI collections for fungal endophytes: first genome assemblies for Collariella, Neodidymelliopsis, Ascochyta clinopodiicola, Didymella pomorum, Didymosphaeria variabile, Neocosmospora piperis and Neocucurbitaria cava.</title>
        <authorList>
            <person name="Hill R."/>
        </authorList>
    </citation>
    <scope>NUCLEOTIDE SEQUENCE</scope>
    <source>
        <strain evidence="1">IMI 355091</strain>
    </source>
</reference>